<dbReference type="Pfam" id="PF03734">
    <property type="entry name" value="YkuD"/>
    <property type="match status" value="1"/>
</dbReference>
<evidence type="ECO:0000256" key="10">
    <source>
        <dbReference type="SAM" id="Phobius"/>
    </source>
</evidence>
<name>A0A4Q9DWG2_9BACL</name>
<evidence type="ECO:0000256" key="2">
    <source>
        <dbReference type="ARBA" id="ARBA00005992"/>
    </source>
</evidence>
<evidence type="ECO:0000256" key="7">
    <source>
        <dbReference type="ARBA" id="ARBA00022984"/>
    </source>
</evidence>
<evidence type="ECO:0000256" key="5">
    <source>
        <dbReference type="ARBA" id="ARBA00022801"/>
    </source>
</evidence>
<keyword evidence="4" id="KW-0808">Transferase</keyword>
<dbReference type="Proteomes" id="UP000293142">
    <property type="component" value="Unassembled WGS sequence"/>
</dbReference>
<gene>
    <name evidence="12" type="ORF">EYB31_04460</name>
</gene>
<feature type="domain" description="L,D-TPase catalytic" evidence="11">
    <location>
        <begin position="327"/>
        <end position="436"/>
    </location>
</feature>
<dbReference type="GO" id="GO:0016757">
    <property type="term" value="F:glycosyltransferase activity"/>
    <property type="evidence" value="ECO:0007669"/>
    <property type="project" value="UniProtKB-KW"/>
</dbReference>
<keyword evidence="3" id="KW-0328">Glycosyltransferase</keyword>
<evidence type="ECO:0000256" key="1">
    <source>
        <dbReference type="ARBA" id="ARBA00004752"/>
    </source>
</evidence>
<dbReference type="SUPFAM" id="SSF48452">
    <property type="entry name" value="TPR-like"/>
    <property type="match status" value="1"/>
</dbReference>
<comment type="caution">
    <text evidence="12">The sequence shown here is derived from an EMBL/GenBank/DDBJ whole genome shotgun (WGS) entry which is preliminary data.</text>
</comment>
<dbReference type="InterPro" id="IPR050979">
    <property type="entry name" value="LD-transpeptidase"/>
</dbReference>
<dbReference type="AlphaFoldDB" id="A0A4Q9DWG2"/>
<feature type="active site" description="Nucleophile" evidence="9">
    <location>
        <position position="412"/>
    </location>
</feature>
<evidence type="ECO:0000256" key="4">
    <source>
        <dbReference type="ARBA" id="ARBA00022679"/>
    </source>
</evidence>
<dbReference type="GO" id="GO:0008360">
    <property type="term" value="P:regulation of cell shape"/>
    <property type="evidence" value="ECO:0007669"/>
    <property type="project" value="UniProtKB-UniRule"/>
</dbReference>
<dbReference type="SUPFAM" id="SSF141523">
    <property type="entry name" value="L,D-transpeptidase catalytic domain-like"/>
    <property type="match status" value="1"/>
</dbReference>
<proteinExistence type="inferred from homology"/>
<dbReference type="PANTHER" id="PTHR30582:SF24">
    <property type="entry name" value="L,D-TRANSPEPTIDASE ERFK_SRFK-RELATED"/>
    <property type="match status" value="1"/>
</dbReference>
<dbReference type="PROSITE" id="PS52029">
    <property type="entry name" value="LD_TPASE"/>
    <property type="match status" value="1"/>
</dbReference>
<dbReference type="GO" id="GO:0071972">
    <property type="term" value="F:peptidoglycan L,D-transpeptidase activity"/>
    <property type="evidence" value="ECO:0007669"/>
    <property type="project" value="TreeGrafter"/>
</dbReference>
<comment type="pathway">
    <text evidence="1 9">Cell wall biogenesis; peptidoglycan biosynthesis.</text>
</comment>
<accession>A0A4Q9DWG2</accession>
<dbReference type="PANTHER" id="PTHR30582">
    <property type="entry name" value="L,D-TRANSPEPTIDASE"/>
    <property type="match status" value="1"/>
</dbReference>
<dbReference type="InterPro" id="IPR011990">
    <property type="entry name" value="TPR-like_helical_dom_sf"/>
</dbReference>
<dbReference type="EMBL" id="SIRE01000003">
    <property type="protein sequence ID" value="TBL81414.1"/>
    <property type="molecule type" value="Genomic_DNA"/>
</dbReference>
<comment type="similarity">
    <text evidence="2">Belongs to the YkuD family.</text>
</comment>
<dbReference type="GO" id="GO:0005576">
    <property type="term" value="C:extracellular region"/>
    <property type="evidence" value="ECO:0007669"/>
    <property type="project" value="TreeGrafter"/>
</dbReference>
<evidence type="ECO:0000259" key="11">
    <source>
        <dbReference type="PROSITE" id="PS52029"/>
    </source>
</evidence>
<dbReference type="CDD" id="cd16913">
    <property type="entry name" value="YkuD_like"/>
    <property type="match status" value="1"/>
</dbReference>
<dbReference type="Gene3D" id="2.40.440.10">
    <property type="entry name" value="L,D-transpeptidase catalytic domain-like"/>
    <property type="match status" value="1"/>
</dbReference>
<keyword evidence="10" id="KW-0812">Transmembrane</keyword>
<keyword evidence="10" id="KW-1133">Transmembrane helix</keyword>
<reference evidence="12 13" key="1">
    <citation type="submission" date="2019-02" db="EMBL/GenBank/DDBJ databases">
        <title>Paenibacillus sp. nov., isolated from surface-sterilized tissue of Thalictrum simplex L.</title>
        <authorList>
            <person name="Tuo L."/>
        </authorList>
    </citation>
    <scope>NUCLEOTIDE SEQUENCE [LARGE SCALE GENOMIC DNA]</scope>
    <source>
        <strain evidence="12 13">N2SHLJ1</strain>
    </source>
</reference>
<keyword evidence="10" id="KW-0472">Membrane</keyword>
<feature type="transmembrane region" description="Helical" evidence="10">
    <location>
        <begin position="99"/>
        <end position="117"/>
    </location>
</feature>
<organism evidence="12 13">
    <name type="scientific">Paenibacillus thalictri</name>
    <dbReference type="NCBI Taxonomy" id="2527873"/>
    <lineage>
        <taxon>Bacteria</taxon>
        <taxon>Bacillati</taxon>
        <taxon>Bacillota</taxon>
        <taxon>Bacilli</taxon>
        <taxon>Bacillales</taxon>
        <taxon>Paenibacillaceae</taxon>
        <taxon>Paenibacillus</taxon>
    </lineage>
</organism>
<evidence type="ECO:0000313" key="13">
    <source>
        <dbReference type="Proteomes" id="UP000293142"/>
    </source>
</evidence>
<evidence type="ECO:0000256" key="3">
    <source>
        <dbReference type="ARBA" id="ARBA00022676"/>
    </source>
</evidence>
<keyword evidence="13" id="KW-1185">Reference proteome</keyword>
<evidence type="ECO:0000313" key="12">
    <source>
        <dbReference type="EMBL" id="TBL81414.1"/>
    </source>
</evidence>
<dbReference type="UniPathway" id="UPA00219"/>
<protein>
    <submittedName>
        <fullName evidence="12">L,D-transpeptidase</fullName>
    </submittedName>
</protein>
<dbReference type="GO" id="GO:0071555">
    <property type="term" value="P:cell wall organization"/>
    <property type="evidence" value="ECO:0007669"/>
    <property type="project" value="UniProtKB-UniRule"/>
</dbReference>
<evidence type="ECO:0000256" key="6">
    <source>
        <dbReference type="ARBA" id="ARBA00022960"/>
    </source>
</evidence>
<feature type="active site" description="Proton donor/acceptor" evidence="9">
    <location>
        <position position="396"/>
    </location>
</feature>
<keyword evidence="5" id="KW-0378">Hydrolase</keyword>
<keyword evidence="7 9" id="KW-0573">Peptidoglycan synthesis</keyword>
<dbReference type="InterPro" id="IPR005490">
    <property type="entry name" value="LD_TPept_cat_dom"/>
</dbReference>
<dbReference type="InterPro" id="IPR038063">
    <property type="entry name" value="Transpep_catalytic_dom"/>
</dbReference>
<dbReference type="GO" id="GO:0018104">
    <property type="term" value="P:peptidoglycan-protein cross-linking"/>
    <property type="evidence" value="ECO:0007669"/>
    <property type="project" value="TreeGrafter"/>
</dbReference>
<dbReference type="OrthoDB" id="9787225at2"/>
<evidence type="ECO:0000256" key="8">
    <source>
        <dbReference type="ARBA" id="ARBA00023316"/>
    </source>
</evidence>
<dbReference type="Gene3D" id="1.25.40.10">
    <property type="entry name" value="Tetratricopeptide repeat domain"/>
    <property type="match status" value="1"/>
</dbReference>
<sequence length="470" mass="51748">MREKNHEEQLKDFFSQHPVDNPQYLKRYVKQHPNNKMAWYLLGREYAAQGKQGKALYCFTQAGEVYEAFEEQAAPVIPEMEADASASGAATRKRWGPLFWFRALVAAVAAVLLLLYIPPAPTPADSGNDAQIKTSPPPAQLKETKVYYIAKEKTKENVGAALQEILVKEQISSYSILVQGQPTPDGRYIDWLKPPTVLLSVEGKADTAQKNIQYHDALSCDCQPTEPLKPLSILTPWLAQQEQELVLHSSLQAFYSRYGKLPQAPGELNRPYPDNVLPGLTPYMEERFQQSAESMLAEIAGKPAEAAALPAGASGAPLLTKPLSEPLRIIVDKTAHRLALVSGNVIIRNYPVGLGGDKTPVGEYAISEKVRNPNGKSNGEFGSRGMTLSDTLYAIHGTNKPSSVGKDESHGCIRMLQQDVEELFDMAPMGTKVTIGSGLLPEGIERSGNPFQMPLFSEETNPNKVYKWLD</sequence>
<evidence type="ECO:0000256" key="9">
    <source>
        <dbReference type="PROSITE-ProRule" id="PRU01373"/>
    </source>
</evidence>
<keyword evidence="6 9" id="KW-0133">Cell shape</keyword>
<keyword evidence="8 9" id="KW-0961">Cell wall biogenesis/degradation</keyword>